<dbReference type="EMBL" id="JAHCDA010000004">
    <property type="protein sequence ID" value="MBS7813338.1"/>
    <property type="molecule type" value="Genomic_DNA"/>
</dbReference>
<dbReference type="SMART" id="SM00220">
    <property type="entry name" value="S_TKc"/>
    <property type="match status" value="1"/>
</dbReference>
<feature type="coiled-coil region" evidence="6">
    <location>
        <begin position="664"/>
        <end position="691"/>
    </location>
</feature>
<feature type="compositionally biased region" description="Pro residues" evidence="7">
    <location>
        <begin position="363"/>
        <end position="386"/>
    </location>
</feature>
<feature type="compositionally biased region" description="Low complexity" evidence="7">
    <location>
        <begin position="353"/>
        <end position="362"/>
    </location>
</feature>
<dbReference type="PANTHER" id="PTHR43289">
    <property type="entry name" value="MITOGEN-ACTIVATED PROTEIN KINASE KINASE KINASE 20-RELATED"/>
    <property type="match status" value="1"/>
</dbReference>
<gene>
    <name evidence="9" type="ORF">KHU32_20520</name>
</gene>
<feature type="compositionally biased region" description="Low complexity" evidence="7">
    <location>
        <begin position="427"/>
        <end position="443"/>
    </location>
</feature>
<feature type="domain" description="Protein kinase" evidence="8">
    <location>
        <begin position="9"/>
        <end position="270"/>
    </location>
</feature>
<protein>
    <submittedName>
        <fullName evidence="9">Protein kinase</fullName>
    </submittedName>
</protein>
<keyword evidence="10" id="KW-1185">Reference proteome</keyword>
<dbReference type="Gene3D" id="3.30.200.20">
    <property type="entry name" value="Phosphorylase Kinase, domain 1"/>
    <property type="match status" value="1"/>
</dbReference>
<dbReference type="RefSeq" id="WP_213672025.1">
    <property type="nucleotide sequence ID" value="NZ_JAHCDA010000004.1"/>
</dbReference>
<name>A0ABS5QJ12_9PROT</name>
<dbReference type="PANTHER" id="PTHR43289:SF6">
    <property type="entry name" value="SERINE_THREONINE-PROTEIN KINASE NEKL-3"/>
    <property type="match status" value="1"/>
</dbReference>
<dbReference type="Proteomes" id="UP000766336">
    <property type="component" value="Unassembled WGS sequence"/>
</dbReference>
<dbReference type="InterPro" id="IPR000719">
    <property type="entry name" value="Prot_kinase_dom"/>
</dbReference>
<dbReference type="Pfam" id="PF00069">
    <property type="entry name" value="Pkinase"/>
    <property type="match status" value="1"/>
</dbReference>
<dbReference type="PROSITE" id="PS00108">
    <property type="entry name" value="PROTEIN_KINASE_ST"/>
    <property type="match status" value="1"/>
</dbReference>
<evidence type="ECO:0000256" key="7">
    <source>
        <dbReference type="SAM" id="MobiDB-lite"/>
    </source>
</evidence>
<evidence type="ECO:0000256" key="2">
    <source>
        <dbReference type="ARBA" id="ARBA00022741"/>
    </source>
</evidence>
<evidence type="ECO:0000313" key="9">
    <source>
        <dbReference type="EMBL" id="MBS7813338.1"/>
    </source>
</evidence>
<evidence type="ECO:0000256" key="5">
    <source>
        <dbReference type="PROSITE-ProRule" id="PRU10141"/>
    </source>
</evidence>
<feature type="region of interest" description="Disordered" evidence="7">
    <location>
        <begin position="350"/>
        <end position="471"/>
    </location>
</feature>
<dbReference type="InterPro" id="IPR008271">
    <property type="entry name" value="Ser/Thr_kinase_AS"/>
</dbReference>
<keyword evidence="6" id="KW-0175">Coiled coil</keyword>
<dbReference type="PROSITE" id="PS00107">
    <property type="entry name" value="PROTEIN_KINASE_ATP"/>
    <property type="match status" value="1"/>
</dbReference>
<evidence type="ECO:0000256" key="6">
    <source>
        <dbReference type="SAM" id="Coils"/>
    </source>
</evidence>
<dbReference type="InterPro" id="IPR011009">
    <property type="entry name" value="Kinase-like_dom_sf"/>
</dbReference>
<dbReference type="CDD" id="cd14014">
    <property type="entry name" value="STKc_PknB_like"/>
    <property type="match status" value="1"/>
</dbReference>
<keyword evidence="3 9" id="KW-0418">Kinase</keyword>
<keyword evidence="2 5" id="KW-0547">Nucleotide-binding</keyword>
<feature type="compositionally biased region" description="Pro residues" evidence="7">
    <location>
        <begin position="393"/>
        <end position="426"/>
    </location>
</feature>
<evidence type="ECO:0000256" key="1">
    <source>
        <dbReference type="ARBA" id="ARBA00022679"/>
    </source>
</evidence>
<feature type="region of interest" description="Disordered" evidence="7">
    <location>
        <begin position="297"/>
        <end position="317"/>
    </location>
</feature>
<sequence length="700" mass="72418">MTVQQVGKYEIRGRLGAGAMGTVMDAFDVVIERRAALKVIPRPATGDVEGEESLARFKREAQAAGRLNHPNIVAVYDYGEDHENAWIAMELVEGGTLKQMLDRRERFPVTEIVRLMDQILAGLDYSHKRGVVHRDIKPANIMLTADGTVKIADFGIARIENSSMTQVGTVMGTPSYMAPEQLRGEPVDARADIWASGVLLYQLLTGEKPFEGGFSAVQHKAIHTEPTPPSTLSVTSPRAFDAVVSQAMAKRPEDRFATAAAFAEAIRAALTAPAAAAPAQVPLPMVDSDATVVSGTMRPAPAAPAPAPSPSVSAPAKSGPPVMLIGGGVAAALVAGAAAFLLLGRDPAPQPTPSSTTVALTPVSPPAASPPAAPVAAPPAVDPPRPTSTATTSPPPSPPASSPAPAPPSQATAPPPAPPLLVPPAQTPAVPSAAAAPPASTPVLTPPPTPFPAAGGSGNAATASTEAPIPPAPPQQIALAPRAVPDFRAAAQAAAAAPACGLIAYSASDDALSLEGVLRRGQDDTLRRALAARDIPLAATRLAVQGFDGPYCPATDVLRPYLASPDLAPQVRPVGNLPLINGQLLRFDVTMPEWGGNLYVAYFMKSGEVAHLVPSAPHPGNSTVRLGEPRAGFPGWEVSEPFGTDLLVAIVSEGPLFAVARPVVEKQEAYLAALADALRDARQQNRRVQIRPFVIETAAR</sequence>
<keyword evidence="1" id="KW-0808">Transferase</keyword>
<dbReference type="GO" id="GO:0016301">
    <property type="term" value="F:kinase activity"/>
    <property type="evidence" value="ECO:0007669"/>
    <property type="project" value="UniProtKB-KW"/>
</dbReference>
<dbReference type="PROSITE" id="PS50011">
    <property type="entry name" value="PROTEIN_KINASE_DOM"/>
    <property type="match status" value="1"/>
</dbReference>
<feature type="binding site" evidence="5">
    <location>
        <position position="38"/>
    </location>
    <ligand>
        <name>ATP</name>
        <dbReference type="ChEBI" id="CHEBI:30616"/>
    </ligand>
</feature>
<dbReference type="InterPro" id="IPR017441">
    <property type="entry name" value="Protein_kinase_ATP_BS"/>
</dbReference>
<organism evidence="9 10">
    <name type="scientific">Roseococcus pinisoli</name>
    <dbReference type="NCBI Taxonomy" id="2835040"/>
    <lineage>
        <taxon>Bacteria</taxon>
        <taxon>Pseudomonadati</taxon>
        <taxon>Pseudomonadota</taxon>
        <taxon>Alphaproteobacteria</taxon>
        <taxon>Acetobacterales</taxon>
        <taxon>Roseomonadaceae</taxon>
        <taxon>Roseococcus</taxon>
    </lineage>
</organism>
<accession>A0ABS5QJ12</accession>
<evidence type="ECO:0000259" key="8">
    <source>
        <dbReference type="PROSITE" id="PS50011"/>
    </source>
</evidence>
<proteinExistence type="predicted"/>
<dbReference type="Gene3D" id="1.10.510.10">
    <property type="entry name" value="Transferase(Phosphotransferase) domain 1"/>
    <property type="match status" value="1"/>
</dbReference>
<evidence type="ECO:0000313" key="10">
    <source>
        <dbReference type="Proteomes" id="UP000766336"/>
    </source>
</evidence>
<reference evidence="9 10" key="1">
    <citation type="submission" date="2021-05" db="EMBL/GenBank/DDBJ databases">
        <title>Roseococcus sp. XZZS9, whole genome shotgun sequencing project.</title>
        <authorList>
            <person name="Zhao G."/>
            <person name="Shen L."/>
        </authorList>
    </citation>
    <scope>NUCLEOTIDE SEQUENCE [LARGE SCALE GENOMIC DNA]</scope>
    <source>
        <strain evidence="9 10">XZZS9</strain>
    </source>
</reference>
<evidence type="ECO:0000256" key="4">
    <source>
        <dbReference type="ARBA" id="ARBA00022840"/>
    </source>
</evidence>
<comment type="caution">
    <text evidence="9">The sequence shown here is derived from an EMBL/GenBank/DDBJ whole genome shotgun (WGS) entry which is preliminary data.</text>
</comment>
<keyword evidence="4 5" id="KW-0067">ATP-binding</keyword>
<dbReference type="SUPFAM" id="SSF56112">
    <property type="entry name" value="Protein kinase-like (PK-like)"/>
    <property type="match status" value="1"/>
</dbReference>
<dbReference type="PRINTS" id="PR01217">
    <property type="entry name" value="PRICHEXTENSN"/>
</dbReference>
<evidence type="ECO:0000256" key="3">
    <source>
        <dbReference type="ARBA" id="ARBA00022777"/>
    </source>
</evidence>